<dbReference type="STRING" id="1352936.M878_41005"/>
<feature type="signal peptide" evidence="1">
    <location>
        <begin position="1"/>
        <end position="33"/>
    </location>
</feature>
<protein>
    <recommendedName>
        <fullName evidence="2">Peptidase S1 domain-containing protein</fullName>
    </recommendedName>
</protein>
<dbReference type="PRINTS" id="PR00722">
    <property type="entry name" value="CHYMOTRYPSIN"/>
</dbReference>
<dbReference type="AlphaFoldDB" id="V6JST5"/>
<dbReference type="InterPro" id="IPR043504">
    <property type="entry name" value="Peptidase_S1_PA_chymotrypsin"/>
</dbReference>
<evidence type="ECO:0000313" key="3">
    <source>
        <dbReference type="EMBL" id="EST19954.1"/>
    </source>
</evidence>
<proteinExistence type="predicted"/>
<gene>
    <name evidence="3" type="ORF">M878_41005</name>
</gene>
<dbReference type="HOGENOM" id="CLU_029441_0_0_11"/>
<evidence type="ECO:0000256" key="1">
    <source>
        <dbReference type="SAM" id="SignalP"/>
    </source>
</evidence>
<evidence type="ECO:0000313" key="4">
    <source>
        <dbReference type="Proteomes" id="UP000017984"/>
    </source>
</evidence>
<dbReference type="InterPro" id="IPR009003">
    <property type="entry name" value="Peptidase_S1_PA"/>
</dbReference>
<dbReference type="PANTHER" id="PTHR24260">
    <property type="match status" value="1"/>
</dbReference>
<keyword evidence="4" id="KW-1185">Reference proteome</keyword>
<dbReference type="InterPro" id="IPR001314">
    <property type="entry name" value="Peptidase_S1A"/>
</dbReference>
<dbReference type="Gene3D" id="2.40.10.10">
    <property type="entry name" value="Trypsin-like serine proteases"/>
    <property type="match status" value="1"/>
</dbReference>
<name>V6JST5_STRRC</name>
<comment type="caution">
    <text evidence="3">The sequence shown here is derived from an EMBL/GenBank/DDBJ whole genome shotgun (WGS) entry which is preliminary data.</text>
</comment>
<accession>V6JST5</accession>
<feature type="domain" description="Peptidase S1" evidence="2">
    <location>
        <begin position="34"/>
        <end position="256"/>
    </location>
</feature>
<evidence type="ECO:0000259" key="2">
    <source>
        <dbReference type="PROSITE" id="PS50240"/>
    </source>
</evidence>
<dbReference type="InterPro" id="IPR051333">
    <property type="entry name" value="CLIP_Serine_Protease"/>
</dbReference>
<dbReference type="InterPro" id="IPR001254">
    <property type="entry name" value="Trypsin_dom"/>
</dbReference>
<dbReference type="PANTHER" id="PTHR24260:SF136">
    <property type="entry name" value="GH08193P-RELATED"/>
    <property type="match status" value="1"/>
</dbReference>
<reference evidence="3 4" key="1">
    <citation type="journal article" date="2014" name="Genome Announc.">
        <title>Draft Genome Sequence of Streptomyces roseochromogenes subsp. oscitans DS 12.976, Producer of the Aminocoumarin Antibiotic Clorobiocin.</title>
        <authorList>
            <person name="Ruckert C."/>
            <person name="Kalinowski J."/>
            <person name="Heide L."/>
            <person name="Apel A.K."/>
        </authorList>
    </citation>
    <scope>NUCLEOTIDE SEQUENCE [LARGE SCALE GENOMIC DNA]</scope>
    <source>
        <strain evidence="3 4">DS 12.976</strain>
    </source>
</reference>
<dbReference type="SUPFAM" id="SSF50494">
    <property type="entry name" value="Trypsin-like serine proteases"/>
    <property type="match status" value="1"/>
</dbReference>
<dbReference type="GO" id="GO:0004252">
    <property type="term" value="F:serine-type endopeptidase activity"/>
    <property type="evidence" value="ECO:0007669"/>
    <property type="project" value="InterPro"/>
</dbReference>
<dbReference type="Proteomes" id="UP000017984">
    <property type="component" value="Chromosome"/>
</dbReference>
<dbReference type="PATRIC" id="fig|1352936.5.peg.8493"/>
<keyword evidence="1" id="KW-0732">Signal</keyword>
<dbReference type="GO" id="GO:0006508">
    <property type="term" value="P:proteolysis"/>
    <property type="evidence" value="ECO:0007669"/>
    <property type="project" value="InterPro"/>
</dbReference>
<sequence length="537" mass="55735">MFAGRSRTARISALLTTAAAMAAGLLTATAAHAVVGDQAQDGAYPFLVKLDITMGDAKRACTGTLVDPRWVLTAASCFADTPGAAVPAGAPKGKATATVGRSDLSNTSAGAVRDIVELVPRTDRDLVMVRLASAVSGVTPASVTTSAPTEGESLQSAGFGRTRDEWVPDHAHTAAFTAGTLTGTSVQLAASGDAAICKGDTGGPVLSTTGGHTAIVGVSSLSWQGGCLGTDPAETRTGASAARVDDLAGWVKQVAYGPAFAGAPWDHAVQMTAGYYTGGSAGGTRHMDLIVVWDDGEVTLYQGGEGNDPAHPFSAEYQLAPRKSIWIKALSVTSVNTGGGTDGVVVRWIDGEMTLYTTVDAKGFHGEKQLAPAKNETWRDDAFQLVGGRFTAGGHRDDLLVDWKDGHVSVFNDVAVNGLKKQTQVVAKNTTWPHATQLTSGSFTGKTTDDLLVRWSDGETTIYPGMNGKSLPGELKIRPARPDKSNWADATVVAAGAFTANTTADDIIVRWSDGHVSLFPGVDAKGLHDEFRLAPAN</sequence>
<dbReference type="EMBL" id="AWQX01000365">
    <property type="protein sequence ID" value="EST19954.1"/>
    <property type="molecule type" value="Genomic_DNA"/>
</dbReference>
<dbReference type="PROSITE" id="PS50240">
    <property type="entry name" value="TRYPSIN_DOM"/>
    <property type="match status" value="1"/>
</dbReference>
<feature type="chain" id="PRO_5004747610" description="Peptidase S1 domain-containing protein" evidence="1">
    <location>
        <begin position="34"/>
        <end position="537"/>
    </location>
</feature>
<organism evidence="3 4">
    <name type="scientific">Streptomyces roseochromogenus subsp. oscitans DS 12.976</name>
    <dbReference type="NCBI Taxonomy" id="1352936"/>
    <lineage>
        <taxon>Bacteria</taxon>
        <taxon>Bacillati</taxon>
        <taxon>Actinomycetota</taxon>
        <taxon>Actinomycetes</taxon>
        <taxon>Kitasatosporales</taxon>
        <taxon>Streptomycetaceae</taxon>
        <taxon>Streptomyces</taxon>
    </lineage>
</organism>
<dbReference type="SMART" id="SM00020">
    <property type="entry name" value="Tryp_SPc"/>
    <property type="match status" value="1"/>
</dbReference>
<dbReference type="Pfam" id="PF00089">
    <property type="entry name" value="Trypsin"/>
    <property type="match status" value="1"/>
</dbReference>